<reference evidence="2 3" key="1">
    <citation type="submission" date="2020-05" db="EMBL/GenBank/DDBJ databases">
        <title>Identification and distribution of gene clusters putatively required for synthesis of sphingolipid metabolism inhibitors in phylogenetically diverse species of the filamentous fungus Fusarium.</title>
        <authorList>
            <person name="Kim H.-S."/>
            <person name="Busman M."/>
            <person name="Brown D.W."/>
            <person name="Divon H."/>
            <person name="Uhlig S."/>
            <person name="Proctor R.H."/>
        </authorList>
    </citation>
    <scope>NUCLEOTIDE SEQUENCE [LARGE SCALE GENOMIC DNA]</scope>
    <source>
        <strain evidence="2 3">NRRL 25311</strain>
    </source>
</reference>
<keyword evidence="3" id="KW-1185">Reference proteome</keyword>
<dbReference type="AlphaFoldDB" id="A0A8H6CVW4"/>
<dbReference type="Proteomes" id="UP000562682">
    <property type="component" value="Unassembled WGS sequence"/>
</dbReference>
<evidence type="ECO:0000256" key="1">
    <source>
        <dbReference type="SAM" id="MobiDB-lite"/>
    </source>
</evidence>
<feature type="region of interest" description="Disordered" evidence="1">
    <location>
        <begin position="74"/>
        <end position="94"/>
    </location>
</feature>
<proteinExistence type="predicted"/>
<accession>A0A8H6CVW4</accession>
<evidence type="ECO:0000313" key="2">
    <source>
        <dbReference type="EMBL" id="KAF5694049.1"/>
    </source>
</evidence>
<name>A0A8H6CVW4_9HYPO</name>
<gene>
    <name evidence="2" type="ORF">FDENT_1353</name>
</gene>
<protein>
    <submittedName>
        <fullName evidence="2">Uncharacterized protein</fullName>
    </submittedName>
</protein>
<sequence length="133" mass="14566">MSTSVHVAARRFWAHRQQTVHGGNDCAGDNFAWRPSMDIARVPARRPPEAGEKHRPGGFDDAAYDALRHIREGAQIPDPDFDGGPAGAPLVDPPGEGGNVFQRWPCCLLHCSWPSVELSSQNAFWLTASHLTQ</sequence>
<comment type="caution">
    <text evidence="2">The sequence shown here is derived from an EMBL/GenBank/DDBJ whole genome shotgun (WGS) entry which is preliminary data.</text>
</comment>
<organism evidence="2 3">
    <name type="scientific">Fusarium denticulatum</name>
    <dbReference type="NCBI Taxonomy" id="48507"/>
    <lineage>
        <taxon>Eukaryota</taxon>
        <taxon>Fungi</taxon>
        <taxon>Dikarya</taxon>
        <taxon>Ascomycota</taxon>
        <taxon>Pezizomycotina</taxon>
        <taxon>Sordariomycetes</taxon>
        <taxon>Hypocreomycetidae</taxon>
        <taxon>Hypocreales</taxon>
        <taxon>Nectriaceae</taxon>
        <taxon>Fusarium</taxon>
        <taxon>Fusarium fujikuroi species complex</taxon>
    </lineage>
</organism>
<dbReference type="EMBL" id="JAAOAK010000027">
    <property type="protein sequence ID" value="KAF5694049.1"/>
    <property type="molecule type" value="Genomic_DNA"/>
</dbReference>
<evidence type="ECO:0000313" key="3">
    <source>
        <dbReference type="Proteomes" id="UP000562682"/>
    </source>
</evidence>